<comment type="caution">
    <text evidence="2">The sequence shown here is derived from an EMBL/GenBank/DDBJ whole genome shotgun (WGS) entry which is preliminary data.</text>
</comment>
<keyword evidence="3" id="KW-1185">Reference proteome</keyword>
<name>A0A7J7JC43_BUGNE</name>
<reference evidence="2" key="1">
    <citation type="submission" date="2020-06" db="EMBL/GenBank/DDBJ databases">
        <title>Draft genome of Bugula neritina, a colonial animal packing powerful symbionts and potential medicines.</title>
        <authorList>
            <person name="Rayko M."/>
        </authorList>
    </citation>
    <scope>NUCLEOTIDE SEQUENCE [LARGE SCALE GENOMIC DNA]</scope>
    <source>
        <strain evidence="2">Kwan_BN1</strain>
    </source>
</reference>
<sequence length="132" mass="15345">MTLTVKVTQTALLEISCNALTFVFHDERNAVQPHPLGVQNIFLRCSRRHLHSGKPEYVLPLTTTIKKYVGLGERWFDRVTDKEKLVYRSTNTFFFTSFKLLIVMTPFSIVYYGSKPALEYFLDTENDLHPLK</sequence>
<dbReference type="AlphaFoldDB" id="A0A7J7JC43"/>
<evidence type="ECO:0000313" key="3">
    <source>
        <dbReference type="Proteomes" id="UP000593567"/>
    </source>
</evidence>
<dbReference type="Proteomes" id="UP000593567">
    <property type="component" value="Unassembled WGS sequence"/>
</dbReference>
<gene>
    <name evidence="2" type="ORF">EB796_017857</name>
</gene>
<organism evidence="2 3">
    <name type="scientific">Bugula neritina</name>
    <name type="common">Brown bryozoan</name>
    <name type="synonym">Sertularia neritina</name>
    <dbReference type="NCBI Taxonomy" id="10212"/>
    <lineage>
        <taxon>Eukaryota</taxon>
        <taxon>Metazoa</taxon>
        <taxon>Spiralia</taxon>
        <taxon>Lophotrochozoa</taxon>
        <taxon>Bryozoa</taxon>
        <taxon>Gymnolaemata</taxon>
        <taxon>Cheilostomatida</taxon>
        <taxon>Flustrina</taxon>
        <taxon>Buguloidea</taxon>
        <taxon>Bugulidae</taxon>
        <taxon>Bugula</taxon>
    </lineage>
</organism>
<dbReference type="EMBL" id="VXIV02002660">
    <property type="protein sequence ID" value="KAF6023829.1"/>
    <property type="molecule type" value="Genomic_DNA"/>
</dbReference>
<keyword evidence="1" id="KW-0812">Transmembrane</keyword>
<protein>
    <submittedName>
        <fullName evidence="2">Uncharacterized protein</fullName>
    </submittedName>
</protein>
<evidence type="ECO:0000256" key="1">
    <source>
        <dbReference type="SAM" id="Phobius"/>
    </source>
</evidence>
<keyword evidence="1" id="KW-1133">Transmembrane helix</keyword>
<proteinExistence type="predicted"/>
<feature type="transmembrane region" description="Helical" evidence="1">
    <location>
        <begin position="92"/>
        <end position="112"/>
    </location>
</feature>
<keyword evidence="1" id="KW-0472">Membrane</keyword>
<evidence type="ECO:0000313" key="2">
    <source>
        <dbReference type="EMBL" id="KAF6023829.1"/>
    </source>
</evidence>
<accession>A0A7J7JC43</accession>